<protein>
    <submittedName>
        <fullName evidence="1">Putative transposase ISC1217</fullName>
    </submittedName>
</protein>
<name>A0A1G4T2S5_9BACL</name>
<sequence length="200" mass="23263">MIEQKQSLDQLPKEIKAAFMELNILKHLNGAGERLDLKALYSVAPRVEGKNRNVLRMIQTVLAPGIPVTVVFVHHRSKKNEWLAILSTDLTLTAQDIIRIYRMRWDIEVFFKCAKSLLRLQKEFQGRSYDLLISHTTIVFSRYILLAWQHRQSTDQRTLGGLFYLLCDEVATIDWATALHSHSAPFVEIRNTLIFKHFFI</sequence>
<evidence type="ECO:0000313" key="2">
    <source>
        <dbReference type="Proteomes" id="UP000198601"/>
    </source>
</evidence>
<dbReference type="SUPFAM" id="SSF53098">
    <property type="entry name" value="Ribonuclease H-like"/>
    <property type="match status" value="1"/>
</dbReference>
<dbReference type="STRING" id="624147.SAMN04487970_104122"/>
<dbReference type="InterPro" id="IPR012337">
    <property type="entry name" value="RNaseH-like_sf"/>
</dbReference>
<dbReference type="Pfam" id="PF04693">
    <property type="entry name" value="DDE_Tnp_2"/>
    <property type="match status" value="1"/>
</dbReference>
<organism evidence="1 2">
    <name type="scientific">Paenibacillus tianmuensis</name>
    <dbReference type="NCBI Taxonomy" id="624147"/>
    <lineage>
        <taxon>Bacteria</taxon>
        <taxon>Bacillati</taxon>
        <taxon>Bacillota</taxon>
        <taxon>Bacilli</taxon>
        <taxon>Bacillales</taxon>
        <taxon>Paenibacillaceae</taxon>
        <taxon>Paenibacillus</taxon>
    </lineage>
</organism>
<gene>
    <name evidence="1" type="ORF">SAMN04487970_104122</name>
</gene>
<keyword evidence="2" id="KW-1185">Reference proteome</keyword>
<dbReference type="InterPro" id="IPR006783">
    <property type="entry name" value="Transposase_ISC1217"/>
</dbReference>
<dbReference type="EMBL" id="FMTT01000041">
    <property type="protein sequence ID" value="SCW75732.1"/>
    <property type="molecule type" value="Genomic_DNA"/>
</dbReference>
<evidence type="ECO:0000313" key="1">
    <source>
        <dbReference type="EMBL" id="SCW75732.1"/>
    </source>
</evidence>
<dbReference type="Proteomes" id="UP000198601">
    <property type="component" value="Unassembled WGS sequence"/>
</dbReference>
<accession>A0A1G4T2S5</accession>
<proteinExistence type="predicted"/>
<reference evidence="2" key="1">
    <citation type="submission" date="2016-10" db="EMBL/GenBank/DDBJ databases">
        <authorList>
            <person name="Varghese N."/>
            <person name="Submissions S."/>
        </authorList>
    </citation>
    <scope>NUCLEOTIDE SEQUENCE [LARGE SCALE GENOMIC DNA]</scope>
    <source>
        <strain evidence="2">CGMCC 1.8946</strain>
    </source>
</reference>
<dbReference type="Gene3D" id="3.90.350.10">
    <property type="entry name" value="Transposase Inhibitor Protein From Tn5, Chain A, domain 1"/>
    <property type="match status" value="1"/>
</dbReference>
<dbReference type="AlphaFoldDB" id="A0A1G4T2S5"/>